<evidence type="ECO:0000313" key="4">
    <source>
        <dbReference type="EMBL" id="MFC4627999.1"/>
    </source>
</evidence>
<reference evidence="5" key="1">
    <citation type="journal article" date="2019" name="Int. J. Syst. Evol. Microbiol.">
        <title>The Global Catalogue of Microorganisms (GCM) 10K type strain sequencing project: providing services to taxonomists for standard genome sequencing and annotation.</title>
        <authorList>
            <consortium name="The Broad Institute Genomics Platform"/>
            <consortium name="The Broad Institute Genome Sequencing Center for Infectious Disease"/>
            <person name="Wu L."/>
            <person name="Ma J."/>
        </authorList>
    </citation>
    <scope>NUCLEOTIDE SEQUENCE [LARGE SCALE GENOMIC DNA]</scope>
    <source>
        <strain evidence="5">CCUG 42722</strain>
    </source>
</reference>
<dbReference type="InterPro" id="IPR052216">
    <property type="entry name" value="CRISPR_Csm3_endoribonuclease"/>
</dbReference>
<dbReference type="EMBL" id="JBHSFI010000003">
    <property type="protein sequence ID" value="MFC4627999.1"/>
    <property type="molecule type" value="Genomic_DNA"/>
</dbReference>
<dbReference type="RefSeq" id="WP_377133660.1">
    <property type="nucleotide sequence ID" value="NZ_JBHSFI010000003.1"/>
</dbReference>
<evidence type="ECO:0000256" key="1">
    <source>
        <dbReference type="ARBA" id="ARBA00023118"/>
    </source>
</evidence>
<evidence type="ECO:0000256" key="2">
    <source>
        <dbReference type="ARBA" id="ARBA00093789"/>
    </source>
</evidence>
<protein>
    <submittedName>
        <fullName evidence="4">RAMP superfamily CRISPR-associated protein</fullName>
    </submittedName>
</protein>
<dbReference type="PANTHER" id="PTHR35579:SF3">
    <property type="entry name" value="CRISPR SYSTEM CMS ENDORIBONUCLEASE CSM3"/>
    <property type="match status" value="1"/>
</dbReference>
<dbReference type="PANTHER" id="PTHR35579">
    <property type="entry name" value="CRISPR SYSTEM CMS ENDORIBONUCLEASE CSM3"/>
    <property type="match status" value="1"/>
</dbReference>
<keyword evidence="1" id="KW-0051">Antiviral defense</keyword>
<organism evidence="4 5">
    <name type="scientific">Promicromonospora alba</name>
    <dbReference type="NCBI Taxonomy" id="1616110"/>
    <lineage>
        <taxon>Bacteria</taxon>
        <taxon>Bacillati</taxon>
        <taxon>Actinomycetota</taxon>
        <taxon>Actinomycetes</taxon>
        <taxon>Micrococcales</taxon>
        <taxon>Promicromonosporaceae</taxon>
        <taxon>Promicromonospora</taxon>
    </lineage>
</organism>
<dbReference type="Proteomes" id="UP001596011">
    <property type="component" value="Unassembled WGS sequence"/>
</dbReference>
<evidence type="ECO:0000259" key="3">
    <source>
        <dbReference type="Pfam" id="PF03787"/>
    </source>
</evidence>
<comment type="caution">
    <text evidence="4">The sequence shown here is derived from an EMBL/GenBank/DDBJ whole genome shotgun (WGS) entry which is preliminary data.</text>
</comment>
<gene>
    <name evidence="4" type="ORF">ACFO6V_07135</name>
</gene>
<dbReference type="InterPro" id="IPR005537">
    <property type="entry name" value="RAMP_III_fam"/>
</dbReference>
<proteinExistence type="predicted"/>
<feature type="domain" description="CRISPR type III-associated protein" evidence="3">
    <location>
        <begin position="35"/>
        <end position="171"/>
    </location>
</feature>
<dbReference type="CDD" id="cd09726">
    <property type="entry name" value="RAMP_I_III"/>
    <property type="match status" value="1"/>
</dbReference>
<name>A0ABV9HDE5_9MICO</name>
<evidence type="ECO:0000313" key="5">
    <source>
        <dbReference type="Proteomes" id="UP001596011"/>
    </source>
</evidence>
<sequence length="456" mass="48370">MTVVNLAQATLRLESAGGVTAPETRGVGSVVLPSLPLARDVDGRPTVPATSIAGSLRQAVAPADRDGLFGHVTYTSPEKTRTAVSRLWVLGTRVTPSALTTERRRTAVDRHRAAAAAGALFDREALPAGSTIEVWLRLDDTPDQRGDIAIDDLLSRWRPRIGAGRSTGLGRAVVTQVRHVRLDLSDDGDLLRWLTTGGPALFDDVAPTPVTATDDDQRLFADEKFDGLLTFVVTDALHIGSGRRQNDDEGPRTALILRDGNQPIVPGSTWKGVLRSRVELVLRSVGSFGVCSSVSADGPCGTCPVCETFGWTARDLGDRTVVGARSRLAFLDSSVTGATVRTRNHVAIDRVFGGASRGLLFSEEVVVSGQVTCDLRWDGSFDAPPDGGPLGLDPLVRDALVLAFQDLAEGIAGIGAGTTRGNGTLTPDPLTARWLDREAPAARARLREAVDALEDV</sequence>
<feature type="domain" description="CRISPR type III-associated protein" evidence="3">
    <location>
        <begin position="233"/>
        <end position="425"/>
    </location>
</feature>
<dbReference type="Pfam" id="PF03787">
    <property type="entry name" value="RAMPs"/>
    <property type="match status" value="2"/>
</dbReference>
<accession>A0ABV9HDE5</accession>
<keyword evidence="5" id="KW-1185">Reference proteome</keyword>
<comment type="subunit">
    <text evidence="2">Part of the Csm effector complex that includes Cas10, Csm2, Csm3, Csm4 and Csm5.</text>
</comment>